<keyword evidence="6" id="KW-1185">Reference proteome</keyword>
<dbReference type="InterPro" id="IPR050204">
    <property type="entry name" value="AraC_XylS_family_regulators"/>
</dbReference>
<dbReference type="PANTHER" id="PTHR46796">
    <property type="entry name" value="HTH-TYPE TRANSCRIPTIONAL ACTIVATOR RHAS-RELATED"/>
    <property type="match status" value="1"/>
</dbReference>
<dbReference type="EMBL" id="AP025028">
    <property type="protein sequence ID" value="BDA77537.1"/>
    <property type="molecule type" value="Genomic_DNA"/>
</dbReference>
<gene>
    <name evidence="5" type="ORF">LPTSP3_g04670</name>
</gene>
<dbReference type="SMART" id="SM00342">
    <property type="entry name" value="HTH_ARAC"/>
    <property type="match status" value="1"/>
</dbReference>
<keyword evidence="2" id="KW-0238">DNA-binding</keyword>
<dbReference type="SUPFAM" id="SSF46689">
    <property type="entry name" value="Homeodomain-like"/>
    <property type="match status" value="2"/>
</dbReference>
<dbReference type="InterPro" id="IPR011051">
    <property type="entry name" value="RmlC_Cupin_sf"/>
</dbReference>
<evidence type="ECO:0000313" key="5">
    <source>
        <dbReference type="EMBL" id="BDA77537.1"/>
    </source>
</evidence>
<dbReference type="Pfam" id="PF12852">
    <property type="entry name" value="Cupin_6"/>
    <property type="match status" value="1"/>
</dbReference>
<dbReference type="Proteomes" id="UP000245263">
    <property type="component" value="Chromosome 1"/>
</dbReference>
<protein>
    <submittedName>
        <fullName evidence="5">AraC family transcriptional regulator</fullName>
    </submittedName>
</protein>
<dbReference type="Gene3D" id="1.10.10.60">
    <property type="entry name" value="Homeodomain-like"/>
    <property type="match status" value="1"/>
</dbReference>
<accession>A0ABM7UG13</accession>
<evidence type="ECO:0000256" key="2">
    <source>
        <dbReference type="ARBA" id="ARBA00023125"/>
    </source>
</evidence>
<evidence type="ECO:0000256" key="1">
    <source>
        <dbReference type="ARBA" id="ARBA00023015"/>
    </source>
</evidence>
<keyword evidence="1" id="KW-0805">Transcription regulation</keyword>
<sequence>MDISPDFFTMDLLSAILDEAGWKNDLLTRDAIHESWGFQFPCEKSGGFHIITQGSCYARFLGKQFELKKGDILFIAKGLTHELLSDPKAKVVEIQRFYEKREHQTKNSLPVTTFVSVRYEIPEKPQHPFFLELPDHILMRAEDIAAHHSLNTATTMISQELESGFGSDLILQRLTDILLYYVIRHWLTKNPSVSPGWVMAFRDNHVLLALQSMHKNPSADWTLESLAKNIGISRAGLANKFKEVLNIPPMEYLTRIRMDKARDLFMKEDTNLEEVALAVGYSSAFAFSKAYKRLFGVSPAREWKKTG</sequence>
<dbReference type="SUPFAM" id="SSF51182">
    <property type="entry name" value="RmlC-like cupins"/>
    <property type="match status" value="1"/>
</dbReference>
<feature type="domain" description="HTH araC/xylS-type" evidence="4">
    <location>
        <begin position="204"/>
        <end position="305"/>
    </location>
</feature>
<dbReference type="InterPro" id="IPR032783">
    <property type="entry name" value="AraC_lig"/>
</dbReference>
<dbReference type="InterPro" id="IPR009057">
    <property type="entry name" value="Homeodomain-like_sf"/>
</dbReference>
<proteinExistence type="predicted"/>
<dbReference type="Pfam" id="PF12833">
    <property type="entry name" value="HTH_18"/>
    <property type="match status" value="1"/>
</dbReference>
<keyword evidence="3" id="KW-0804">Transcription</keyword>
<dbReference type="PANTHER" id="PTHR46796:SF7">
    <property type="entry name" value="ARAC FAMILY TRANSCRIPTIONAL REGULATOR"/>
    <property type="match status" value="1"/>
</dbReference>
<dbReference type="InterPro" id="IPR018060">
    <property type="entry name" value="HTH_AraC"/>
</dbReference>
<organism evidence="5 6">
    <name type="scientific">Leptospira kobayashii</name>
    <dbReference type="NCBI Taxonomy" id="1917830"/>
    <lineage>
        <taxon>Bacteria</taxon>
        <taxon>Pseudomonadati</taxon>
        <taxon>Spirochaetota</taxon>
        <taxon>Spirochaetia</taxon>
        <taxon>Leptospirales</taxon>
        <taxon>Leptospiraceae</taxon>
        <taxon>Leptospira</taxon>
    </lineage>
</organism>
<evidence type="ECO:0000313" key="6">
    <source>
        <dbReference type="Proteomes" id="UP000245263"/>
    </source>
</evidence>
<evidence type="ECO:0000259" key="4">
    <source>
        <dbReference type="PROSITE" id="PS01124"/>
    </source>
</evidence>
<name>A0ABM7UG13_9LEPT</name>
<evidence type="ECO:0000256" key="3">
    <source>
        <dbReference type="ARBA" id="ARBA00023163"/>
    </source>
</evidence>
<dbReference type="PROSITE" id="PS01124">
    <property type="entry name" value="HTH_ARAC_FAMILY_2"/>
    <property type="match status" value="1"/>
</dbReference>
<reference evidence="5 6" key="1">
    <citation type="submission" date="2021-08" db="EMBL/GenBank/DDBJ databases">
        <title>Complete genome sequence of Leptospira kobayashii strain E30.</title>
        <authorList>
            <person name="Nakao R."/>
            <person name="Nakamura S."/>
            <person name="Masuzawa T."/>
            <person name="Koizumi N."/>
        </authorList>
    </citation>
    <scope>NUCLEOTIDE SEQUENCE [LARGE SCALE GENOMIC DNA]</scope>
    <source>
        <strain evidence="5 6">E30</strain>
    </source>
</reference>